<keyword evidence="5 7" id="KW-0472">Membrane</keyword>
<sequence>MGNWYWTDLLPILYICFTVIGYSSLFLVSWVNCHLIYERALVQSIYRVPKISHLGAEQPELQFFAFLCILQAWSFGNMVHYVYNVWKLVIPKHKLIQIAYWMGMMSVMGLVLIGCFQVNQAADIHFSGAFLCFILGGFYFCITTLITCSLQTKCAYFKRIYRWRLLLTGLILVCIAVLIITMVVKQHIYNAQGEMETVTELIQGCNNITYEKMTEGYYTWEMYSSMTEWISCFIYLLYVYTYRHEVKLIGRSKTTIAIKQSMQFTQIPSSPNESCSQKVPGRNGWSDDDASKETTDALLTGGELPAQNISI</sequence>
<comment type="similarity">
    <text evidence="2">Belongs to the DRAM/TMEM150 family.</text>
</comment>
<evidence type="ECO:0000313" key="9">
    <source>
        <dbReference type="EMBL" id="CAG5102535.1"/>
    </source>
</evidence>
<reference evidence="9 10" key="1">
    <citation type="submission" date="2021-04" db="EMBL/GenBank/DDBJ databases">
        <authorList>
            <person name="Bliznina A."/>
        </authorList>
    </citation>
    <scope>NUCLEOTIDE SEQUENCE [LARGE SCALE GENOMIC DNA]</scope>
</reference>
<name>A0ABN7STU9_OIKDI</name>
<feature type="transmembrane region" description="Helical" evidence="7">
    <location>
        <begin position="63"/>
        <end position="86"/>
    </location>
</feature>
<gene>
    <name evidence="9" type="ORF">OKIOD_LOCUS9111</name>
</gene>
<feature type="region of interest" description="Disordered" evidence="6">
    <location>
        <begin position="268"/>
        <end position="311"/>
    </location>
</feature>
<evidence type="ECO:0000313" key="10">
    <source>
        <dbReference type="Proteomes" id="UP001158576"/>
    </source>
</evidence>
<keyword evidence="10" id="KW-1185">Reference proteome</keyword>
<keyword evidence="4 7" id="KW-1133">Transmembrane helix</keyword>
<evidence type="ECO:0000259" key="8">
    <source>
        <dbReference type="Pfam" id="PF10277"/>
    </source>
</evidence>
<accession>A0ABN7STU9</accession>
<comment type="subcellular location">
    <subcellularLocation>
        <location evidence="1">Endomembrane system</location>
        <topology evidence="1">Multi-pass membrane protein</topology>
    </subcellularLocation>
</comment>
<keyword evidence="3 7" id="KW-0812">Transmembrane</keyword>
<dbReference type="PANTHER" id="PTHR21324:SF2">
    <property type="entry name" value="EG:22E5.9 PROTEIN"/>
    <property type="match status" value="1"/>
</dbReference>
<dbReference type="InterPro" id="IPR050911">
    <property type="entry name" value="DRAM/TMEM150_Autophagy_Mod"/>
</dbReference>
<dbReference type="Pfam" id="PF10277">
    <property type="entry name" value="Frag1"/>
    <property type="match status" value="1"/>
</dbReference>
<feature type="compositionally biased region" description="Polar residues" evidence="6">
    <location>
        <begin position="268"/>
        <end position="277"/>
    </location>
</feature>
<dbReference type="Proteomes" id="UP001158576">
    <property type="component" value="Chromosome 1"/>
</dbReference>
<dbReference type="InterPro" id="IPR019402">
    <property type="entry name" value="CWH43_N"/>
</dbReference>
<dbReference type="EMBL" id="OU015566">
    <property type="protein sequence ID" value="CAG5102535.1"/>
    <property type="molecule type" value="Genomic_DNA"/>
</dbReference>
<feature type="domain" description="CWH43-like N-terminal" evidence="8">
    <location>
        <begin position="12"/>
        <end position="242"/>
    </location>
</feature>
<protein>
    <submittedName>
        <fullName evidence="9">Oidioi.mRNA.OKI2018_I69.chr1.g346.t1.cds</fullName>
    </submittedName>
</protein>
<dbReference type="PANTHER" id="PTHR21324">
    <property type="entry name" value="FASTING-INDUCIBLE INTEGRAL MEMBRANE PROTEIN TM6P1-RELATED"/>
    <property type="match status" value="1"/>
</dbReference>
<feature type="transmembrane region" description="Helical" evidence="7">
    <location>
        <begin position="12"/>
        <end position="31"/>
    </location>
</feature>
<evidence type="ECO:0000256" key="5">
    <source>
        <dbReference type="ARBA" id="ARBA00023136"/>
    </source>
</evidence>
<evidence type="ECO:0000256" key="7">
    <source>
        <dbReference type="SAM" id="Phobius"/>
    </source>
</evidence>
<evidence type="ECO:0000256" key="3">
    <source>
        <dbReference type="ARBA" id="ARBA00022692"/>
    </source>
</evidence>
<organism evidence="9 10">
    <name type="scientific">Oikopleura dioica</name>
    <name type="common">Tunicate</name>
    <dbReference type="NCBI Taxonomy" id="34765"/>
    <lineage>
        <taxon>Eukaryota</taxon>
        <taxon>Metazoa</taxon>
        <taxon>Chordata</taxon>
        <taxon>Tunicata</taxon>
        <taxon>Appendicularia</taxon>
        <taxon>Copelata</taxon>
        <taxon>Oikopleuridae</taxon>
        <taxon>Oikopleura</taxon>
    </lineage>
</organism>
<evidence type="ECO:0000256" key="6">
    <source>
        <dbReference type="SAM" id="MobiDB-lite"/>
    </source>
</evidence>
<feature type="transmembrane region" description="Helical" evidence="7">
    <location>
        <begin position="98"/>
        <end position="119"/>
    </location>
</feature>
<evidence type="ECO:0000256" key="4">
    <source>
        <dbReference type="ARBA" id="ARBA00022989"/>
    </source>
</evidence>
<feature type="transmembrane region" description="Helical" evidence="7">
    <location>
        <begin position="222"/>
        <end position="241"/>
    </location>
</feature>
<evidence type="ECO:0000256" key="2">
    <source>
        <dbReference type="ARBA" id="ARBA00006565"/>
    </source>
</evidence>
<feature type="transmembrane region" description="Helical" evidence="7">
    <location>
        <begin position="125"/>
        <end position="151"/>
    </location>
</feature>
<proteinExistence type="inferred from homology"/>
<feature type="transmembrane region" description="Helical" evidence="7">
    <location>
        <begin position="163"/>
        <end position="184"/>
    </location>
</feature>
<evidence type="ECO:0000256" key="1">
    <source>
        <dbReference type="ARBA" id="ARBA00004127"/>
    </source>
</evidence>